<keyword evidence="6" id="KW-0206">Cytoskeleton</keyword>
<keyword evidence="3" id="KW-0349">Heme</keyword>
<evidence type="ECO:0000256" key="9">
    <source>
        <dbReference type="ARBA" id="ARBA00046139"/>
    </source>
</evidence>
<dbReference type="Pfam" id="PF00173">
    <property type="entry name" value="Cyt-b5"/>
    <property type="match status" value="1"/>
</dbReference>
<dbReference type="PROSITE" id="PS50255">
    <property type="entry name" value="CYTOCHROME_B5_2"/>
    <property type="match status" value="1"/>
</dbReference>
<dbReference type="Gene3D" id="3.10.120.10">
    <property type="entry name" value="Cytochrome b5-like heme/steroid binding domain"/>
    <property type="match status" value="1"/>
</dbReference>
<proteinExistence type="predicted"/>
<dbReference type="EMBL" id="BRYB01001652">
    <property type="protein sequence ID" value="GMI30405.1"/>
    <property type="molecule type" value="Genomic_DNA"/>
</dbReference>
<evidence type="ECO:0000256" key="6">
    <source>
        <dbReference type="ARBA" id="ARBA00023212"/>
    </source>
</evidence>
<name>A0ABQ6MPV9_9STRA</name>
<evidence type="ECO:0000256" key="7">
    <source>
        <dbReference type="ARBA" id="ARBA00023273"/>
    </source>
</evidence>
<evidence type="ECO:0000313" key="11">
    <source>
        <dbReference type="EMBL" id="GMI30405.1"/>
    </source>
</evidence>
<evidence type="ECO:0000256" key="5">
    <source>
        <dbReference type="ARBA" id="ARBA00023004"/>
    </source>
</evidence>
<evidence type="ECO:0000256" key="4">
    <source>
        <dbReference type="ARBA" id="ARBA00022723"/>
    </source>
</evidence>
<keyword evidence="12" id="KW-1185">Reference proteome</keyword>
<dbReference type="SMART" id="SM01117">
    <property type="entry name" value="Cyt-b5"/>
    <property type="match status" value="1"/>
</dbReference>
<dbReference type="Proteomes" id="UP001165060">
    <property type="component" value="Unassembled WGS sequence"/>
</dbReference>
<comment type="subcellular location">
    <subcellularLocation>
        <location evidence="1">Cytoplasm</location>
        <location evidence="1">Cytoskeleton</location>
        <location evidence="1">Cilium axoneme</location>
    </subcellularLocation>
</comment>
<protein>
    <recommendedName>
        <fullName evidence="8">Cytochrome b5 domain-containing protein 1</fullName>
    </recommendedName>
</protein>
<keyword evidence="2" id="KW-0963">Cytoplasm</keyword>
<evidence type="ECO:0000256" key="1">
    <source>
        <dbReference type="ARBA" id="ARBA00004430"/>
    </source>
</evidence>
<dbReference type="InterPro" id="IPR001199">
    <property type="entry name" value="Cyt_B5-like_heme/steroid-bd"/>
</dbReference>
<dbReference type="SUPFAM" id="SSF55856">
    <property type="entry name" value="Cytochrome b5-like heme/steroid binding domain"/>
    <property type="match status" value="1"/>
</dbReference>
<dbReference type="InterPro" id="IPR052320">
    <property type="entry name" value="Cytochrome_b5_domain"/>
</dbReference>
<gene>
    <name evidence="11" type="ORF">TeGR_g11155</name>
</gene>
<evidence type="ECO:0000259" key="10">
    <source>
        <dbReference type="PROSITE" id="PS50255"/>
    </source>
</evidence>
<organism evidence="11 12">
    <name type="scientific">Tetraparma gracilis</name>
    <dbReference type="NCBI Taxonomy" id="2962635"/>
    <lineage>
        <taxon>Eukaryota</taxon>
        <taxon>Sar</taxon>
        <taxon>Stramenopiles</taxon>
        <taxon>Ochrophyta</taxon>
        <taxon>Bolidophyceae</taxon>
        <taxon>Parmales</taxon>
        <taxon>Triparmaceae</taxon>
        <taxon>Tetraparma</taxon>
    </lineage>
</organism>
<comment type="caution">
    <text evidence="11">The sequence shown here is derived from an EMBL/GenBank/DDBJ whole genome shotgun (WGS) entry which is preliminary data.</text>
</comment>
<comment type="function">
    <text evidence="9">Radial spoke stalk protein that binds heme under oxidizing conditions. Required for the coordinated beating of multiple cilia maybe by functioning in a redox signaling pathway.</text>
</comment>
<evidence type="ECO:0000256" key="3">
    <source>
        <dbReference type="ARBA" id="ARBA00022617"/>
    </source>
</evidence>
<evidence type="ECO:0000313" key="12">
    <source>
        <dbReference type="Proteomes" id="UP001165060"/>
    </source>
</evidence>
<sequence>MPEETRFFTPQEIAQHNSADDCWVSIQSKVLDLSSFLSSNRGPLAQPIIAEAGSDISWWFNDKGDVKTFVDPDRNLTLPYTPMGRFLHIPPAEPTSEWNTDFGTPWWKNPSFVIGTLSAKTRRINIVNTLTRQEHDLVCCSEETVAKIQDRYVAFNGHAGSYTWKRLSEDGEAFVVMDMGMTLEQNGVVDEDVDFEKLMIPDDYYVPVIHLYFNDDLSIA</sequence>
<accession>A0ABQ6MPV9</accession>
<keyword evidence="5" id="KW-0408">Iron</keyword>
<feature type="domain" description="Cytochrome b5 heme-binding" evidence="10">
    <location>
        <begin position="5"/>
        <end position="118"/>
    </location>
</feature>
<keyword evidence="4" id="KW-0479">Metal-binding</keyword>
<dbReference type="PANTHER" id="PTHR21281:SF0">
    <property type="entry name" value="CYTOCHROME B5 DOMAIN-CONTAINING PROTEIN 1"/>
    <property type="match status" value="1"/>
</dbReference>
<dbReference type="InterPro" id="IPR036400">
    <property type="entry name" value="Cyt_B5-like_heme/steroid_sf"/>
</dbReference>
<dbReference type="PANTHER" id="PTHR21281">
    <property type="entry name" value="CYTOCHROME B5 DOMAIN-CONTAINING PROTEIN 1"/>
    <property type="match status" value="1"/>
</dbReference>
<reference evidence="11 12" key="1">
    <citation type="journal article" date="2023" name="Commun. Biol.">
        <title>Genome analysis of Parmales, the sister group of diatoms, reveals the evolutionary specialization of diatoms from phago-mixotrophs to photoautotrophs.</title>
        <authorList>
            <person name="Ban H."/>
            <person name="Sato S."/>
            <person name="Yoshikawa S."/>
            <person name="Yamada K."/>
            <person name="Nakamura Y."/>
            <person name="Ichinomiya M."/>
            <person name="Sato N."/>
            <person name="Blanc-Mathieu R."/>
            <person name="Endo H."/>
            <person name="Kuwata A."/>
            <person name="Ogata H."/>
        </authorList>
    </citation>
    <scope>NUCLEOTIDE SEQUENCE [LARGE SCALE GENOMIC DNA]</scope>
</reference>
<evidence type="ECO:0000256" key="2">
    <source>
        <dbReference type="ARBA" id="ARBA00022490"/>
    </source>
</evidence>
<evidence type="ECO:0000256" key="8">
    <source>
        <dbReference type="ARBA" id="ARBA00040649"/>
    </source>
</evidence>
<keyword evidence="7" id="KW-0966">Cell projection</keyword>